<evidence type="ECO:0000256" key="12">
    <source>
        <dbReference type="ARBA" id="ARBA00023139"/>
    </source>
</evidence>
<keyword evidence="20" id="KW-1185">Reference proteome</keyword>
<keyword evidence="12" id="KW-0564">Palmitate</keyword>
<keyword evidence="3" id="KW-0813">Transport</keyword>
<dbReference type="GO" id="GO:0009279">
    <property type="term" value="C:cell outer membrane"/>
    <property type="evidence" value="ECO:0007669"/>
    <property type="project" value="UniProtKB-SubCell"/>
</dbReference>
<comment type="similarity">
    <text evidence="2">Belongs to the BexD/CtrA/VexA family.</text>
</comment>
<dbReference type="GO" id="GO:0015159">
    <property type="term" value="F:polysaccharide transmembrane transporter activity"/>
    <property type="evidence" value="ECO:0007669"/>
    <property type="project" value="InterPro"/>
</dbReference>
<dbReference type="PANTHER" id="PTHR33619:SF3">
    <property type="entry name" value="POLYSACCHARIDE EXPORT PROTEIN GFCE-RELATED"/>
    <property type="match status" value="1"/>
</dbReference>
<evidence type="ECO:0000256" key="5">
    <source>
        <dbReference type="ARBA" id="ARBA00022597"/>
    </source>
</evidence>
<evidence type="ECO:0000256" key="15">
    <source>
        <dbReference type="SAM" id="MobiDB-lite"/>
    </source>
</evidence>
<evidence type="ECO:0000259" key="17">
    <source>
        <dbReference type="Pfam" id="PF02563"/>
    </source>
</evidence>
<evidence type="ECO:0000256" key="11">
    <source>
        <dbReference type="ARBA" id="ARBA00023136"/>
    </source>
</evidence>
<dbReference type="InterPro" id="IPR049712">
    <property type="entry name" value="Poly_export"/>
</dbReference>
<dbReference type="InterPro" id="IPR054765">
    <property type="entry name" value="SLBB_dom"/>
</dbReference>
<protein>
    <submittedName>
        <fullName evidence="19">Uncharacterized protein</fullName>
    </submittedName>
</protein>
<evidence type="ECO:0000256" key="4">
    <source>
        <dbReference type="ARBA" id="ARBA00022452"/>
    </source>
</evidence>
<evidence type="ECO:0000256" key="16">
    <source>
        <dbReference type="SAM" id="Phobius"/>
    </source>
</evidence>
<keyword evidence="14" id="KW-0449">Lipoprotein</keyword>
<gene>
    <name evidence="19" type="ORF">D3H65_16945</name>
</gene>
<evidence type="ECO:0000259" key="18">
    <source>
        <dbReference type="Pfam" id="PF22461"/>
    </source>
</evidence>
<evidence type="ECO:0000256" key="9">
    <source>
        <dbReference type="ARBA" id="ARBA00023065"/>
    </source>
</evidence>
<dbReference type="Pfam" id="PF02563">
    <property type="entry name" value="Poly_export"/>
    <property type="match status" value="1"/>
</dbReference>
<accession>A0A3B7MZ39</accession>
<keyword evidence="10" id="KW-0626">Porin</keyword>
<dbReference type="GO" id="GO:0006811">
    <property type="term" value="P:monoatomic ion transport"/>
    <property type="evidence" value="ECO:0007669"/>
    <property type="project" value="UniProtKB-KW"/>
</dbReference>
<keyword evidence="11 16" id="KW-0472">Membrane</keyword>
<sequence length="267" mass="29329">MKRALSSAIPLQLILFLSLVISMVACTPSRKLNYFNNLPDSTVVHLPKVIEEERVIDKGDVLDIQFNAKDQDAVTPFNKQTSATMTPGGGSKSSVAPPAQGYTVDPLGIIEIPVIGKMEVKGMTSRQLKSRLTALVSPYLKEPIVDVKFNTFNITVLGEVRAPGTFNLTGAKTTVFEALAAAGDLPNSAKKYNIHLYRDYNGERSVTKLDLTNKSLLYNQQLFQMKPNDVIYVQTRRSSVFREDFGLVASIVTLVVSIVTLGFTLTK</sequence>
<dbReference type="AlphaFoldDB" id="A0A3B7MZ39"/>
<evidence type="ECO:0000256" key="8">
    <source>
        <dbReference type="ARBA" id="ARBA00023047"/>
    </source>
</evidence>
<reference evidence="19 20" key="1">
    <citation type="submission" date="2018-09" db="EMBL/GenBank/DDBJ databases">
        <title>Genome sequencing of strain 6GH32-13.</title>
        <authorList>
            <person name="Weon H.-Y."/>
            <person name="Heo J."/>
            <person name="Kwon S.-W."/>
        </authorList>
    </citation>
    <scope>NUCLEOTIDE SEQUENCE [LARGE SCALE GENOMIC DNA]</scope>
    <source>
        <strain evidence="19 20">5GH32-13</strain>
    </source>
</reference>
<evidence type="ECO:0000256" key="10">
    <source>
        <dbReference type="ARBA" id="ARBA00023114"/>
    </source>
</evidence>
<name>A0A3B7MZ39_9BACT</name>
<evidence type="ECO:0000256" key="1">
    <source>
        <dbReference type="ARBA" id="ARBA00004571"/>
    </source>
</evidence>
<dbReference type="PANTHER" id="PTHR33619">
    <property type="entry name" value="POLYSACCHARIDE EXPORT PROTEIN GFCE-RELATED"/>
    <property type="match status" value="1"/>
</dbReference>
<proteinExistence type="inferred from homology"/>
<dbReference type="Gene3D" id="3.10.560.10">
    <property type="entry name" value="Outer membrane lipoprotein wza domain like"/>
    <property type="match status" value="1"/>
</dbReference>
<dbReference type="Gene3D" id="3.30.1950.10">
    <property type="entry name" value="wza like domain"/>
    <property type="match status" value="1"/>
</dbReference>
<organism evidence="19 20">
    <name type="scientific">Paraflavitalea soli</name>
    <dbReference type="NCBI Taxonomy" id="2315862"/>
    <lineage>
        <taxon>Bacteria</taxon>
        <taxon>Pseudomonadati</taxon>
        <taxon>Bacteroidota</taxon>
        <taxon>Chitinophagia</taxon>
        <taxon>Chitinophagales</taxon>
        <taxon>Chitinophagaceae</taxon>
        <taxon>Paraflavitalea</taxon>
    </lineage>
</organism>
<feature type="transmembrane region" description="Helical" evidence="16">
    <location>
        <begin position="245"/>
        <end position="265"/>
    </location>
</feature>
<evidence type="ECO:0000256" key="14">
    <source>
        <dbReference type="ARBA" id="ARBA00023288"/>
    </source>
</evidence>
<dbReference type="RefSeq" id="WP_119051442.1">
    <property type="nucleotide sequence ID" value="NZ_CP032157.1"/>
</dbReference>
<evidence type="ECO:0000256" key="6">
    <source>
        <dbReference type="ARBA" id="ARBA00022692"/>
    </source>
</evidence>
<dbReference type="InterPro" id="IPR003715">
    <property type="entry name" value="Poly_export_N"/>
</dbReference>
<dbReference type="GO" id="GO:0046930">
    <property type="term" value="C:pore complex"/>
    <property type="evidence" value="ECO:0007669"/>
    <property type="project" value="UniProtKB-KW"/>
</dbReference>
<keyword evidence="7" id="KW-0732">Signal</keyword>
<feature type="domain" description="SLBB" evidence="18">
    <location>
        <begin position="154"/>
        <end position="233"/>
    </location>
</feature>
<dbReference type="OrthoDB" id="937431at2"/>
<keyword evidence="16" id="KW-1133">Transmembrane helix</keyword>
<dbReference type="KEGG" id="pseg:D3H65_16945"/>
<dbReference type="Proteomes" id="UP000263900">
    <property type="component" value="Chromosome"/>
</dbReference>
<feature type="domain" description="Polysaccharide export protein N-terminal" evidence="17">
    <location>
        <begin position="52"/>
        <end position="148"/>
    </location>
</feature>
<comment type="subcellular location">
    <subcellularLocation>
        <location evidence="1">Cell outer membrane</location>
        <topology evidence="1">Multi-pass membrane protein</topology>
    </subcellularLocation>
</comment>
<evidence type="ECO:0000256" key="7">
    <source>
        <dbReference type="ARBA" id="ARBA00022729"/>
    </source>
</evidence>
<dbReference type="GO" id="GO:0015288">
    <property type="term" value="F:porin activity"/>
    <property type="evidence" value="ECO:0007669"/>
    <property type="project" value="UniProtKB-KW"/>
</dbReference>
<dbReference type="PROSITE" id="PS51257">
    <property type="entry name" value="PROKAR_LIPOPROTEIN"/>
    <property type="match status" value="1"/>
</dbReference>
<feature type="region of interest" description="Disordered" evidence="15">
    <location>
        <begin position="77"/>
        <end position="99"/>
    </location>
</feature>
<keyword evidence="8" id="KW-0625">Polysaccharide transport</keyword>
<keyword evidence="9" id="KW-0406">Ion transport</keyword>
<evidence type="ECO:0000256" key="13">
    <source>
        <dbReference type="ARBA" id="ARBA00023237"/>
    </source>
</evidence>
<keyword evidence="6 16" id="KW-0812">Transmembrane</keyword>
<evidence type="ECO:0000313" key="19">
    <source>
        <dbReference type="EMBL" id="AXY75561.1"/>
    </source>
</evidence>
<keyword evidence="5" id="KW-0762">Sugar transport</keyword>
<evidence type="ECO:0000256" key="3">
    <source>
        <dbReference type="ARBA" id="ARBA00022448"/>
    </source>
</evidence>
<dbReference type="EMBL" id="CP032157">
    <property type="protein sequence ID" value="AXY75561.1"/>
    <property type="molecule type" value="Genomic_DNA"/>
</dbReference>
<dbReference type="Pfam" id="PF22461">
    <property type="entry name" value="SLBB_2"/>
    <property type="match status" value="1"/>
</dbReference>
<evidence type="ECO:0000313" key="20">
    <source>
        <dbReference type="Proteomes" id="UP000263900"/>
    </source>
</evidence>
<keyword evidence="13" id="KW-0998">Cell outer membrane</keyword>
<keyword evidence="4" id="KW-1134">Transmembrane beta strand</keyword>
<evidence type="ECO:0000256" key="2">
    <source>
        <dbReference type="ARBA" id="ARBA00009450"/>
    </source>
</evidence>